<dbReference type="PANTHER" id="PTHR33144">
    <property type="entry name" value="OS10G0409366 PROTEIN-RELATED"/>
    <property type="match status" value="1"/>
</dbReference>
<protein>
    <submittedName>
        <fullName evidence="1">Uncharacterized protein</fullName>
    </submittedName>
</protein>
<feature type="non-terminal residue" evidence="1">
    <location>
        <position position="1"/>
    </location>
</feature>
<evidence type="ECO:0000313" key="1">
    <source>
        <dbReference type="EMBL" id="MCE5166698.1"/>
    </source>
</evidence>
<organism evidence="1 2">
    <name type="scientific">Datura stramonium</name>
    <name type="common">Jimsonweed</name>
    <name type="synonym">Common thornapple</name>
    <dbReference type="NCBI Taxonomy" id="4076"/>
    <lineage>
        <taxon>Eukaryota</taxon>
        <taxon>Viridiplantae</taxon>
        <taxon>Streptophyta</taxon>
        <taxon>Embryophyta</taxon>
        <taxon>Tracheophyta</taxon>
        <taxon>Spermatophyta</taxon>
        <taxon>Magnoliopsida</taxon>
        <taxon>eudicotyledons</taxon>
        <taxon>Gunneridae</taxon>
        <taxon>Pentapetalae</taxon>
        <taxon>asterids</taxon>
        <taxon>lamiids</taxon>
        <taxon>Solanales</taxon>
        <taxon>Solanaceae</taxon>
        <taxon>Solanoideae</taxon>
        <taxon>Datureae</taxon>
        <taxon>Datura</taxon>
    </lineage>
</organism>
<dbReference type="Proteomes" id="UP000823775">
    <property type="component" value="Unassembled WGS sequence"/>
</dbReference>
<feature type="non-terminal residue" evidence="1">
    <location>
        <position position="168"/>
    </location>
</feature>
<proteinExistence type="predicted"/>
<dbReference type="EMBL" id="JACEIK010029731">
    <property type="protein sequence ID" value="MCE5166698.1"/>
    <property type="molecule type" value="Genomic_DNA"/>
</dbReference>
<reference evidence="1 2" key="1">
    <citation type="journal article" date="2021" name="BMC Genomics">
        <title>Datura genome reveals duplications of psychoactive alkaloid biosynthetic genes and high mutation rate following tissue culture.</title>
        <authorList>
            <person name="Rajewski A."/>
            <person name="Carter-House D."/>
            <person name="Stajich J."/>
            <person name="Litt A."/>
        </authorList>
    </citation>
    <scope>NUCLEOTIDE SEQUENCE [LARGE SCALE GENOMIC DNA]</scope>
    <source>
        <strain evidence="1">AR-01</strain>
    </source>
</reference>
<gene>
    <name evidence="1" type="ORF">HAX54_024379</name>
</gene>
<keyword evidence="2" id="KW-1185">Reference proteome</keyword>
<evidence type="ECO:0000313" key="2">
    <source>
        <dbReference type="Proteomes" id="UP000823775"/>
    </source>
</evidence>
<accession>A0ABS8Y4Q0</accession>
<comment type="caution">
    <text evidence="1">The sequence shown here is derived from an EMBL/GenBank/DDBJ whole genome shotgun (WGS) entry which is preliminary data.</text>
</comment>
<name>A0ABS8Y4Q0_DATST</name>
<dbReference type="PANTHER" id="PTHR33144:SF46">
    <property type="entry name" value="OS04G0610000 PROTEIN"/>
    <property type="match status" value="1"/>
</dbReference>
<sequence>RHDEEVGPYIQQLIKAHSCSQAQIYDDNSSVGTVGLNNEPGHGGSCGMSINRNKAIGKEGRKLASFVGIIARTPDLTPLNVNDWRVFDKEEKIKLVEFLKKKFSIPIRGEEFVKKSIEKKWKDYKCDLKTMCMMKYKTKHALMKNRPSHIPRDQWIGLVLYWLSDKAK</sequence>